<organism evidence="3 4">
    <name type="scientific">Pseudobacteroides cellulosolvens ATCC 35603 = DSM 2933</name>
    <dbReference type="NCBI Taxonomy" id="398512"/>
    <lineage>
        <taxon>Bacteria</taxon>
        <taxon>Bacillati</taxon>
        <taxon>Bacillota</taxon>
        <taxon>Clostridia</taxon>
        <taxon>Eubacteriales</taxon>
        <taxon>Oscillospiraceae</taxon>
        <taxon>Pseudobacteroides</taxon>
    </lineage>
</organism>
<name>A0A0L6JU84_9FIRM</name>
<dbReference type="STRING" id="398512.Bccel_4657"/>
<protein>
    <recommendedName>
        <fullName evidence="5">Lipoprotein</fullName>
    </recommendedName>
</protein>
<keyword evidence="2" id="KW-0732">Signal</keyword>
<reference evidence="4" key="1">
    <citation type="submission" date="2015-07" db="EMBL/GenBank/DDBJ databases">
        <title>Near-Complete Genome Sequence of the Cellulolytic Bacterium Bacteroides (Pseudobacteroides) cellulosolvens ATCC 35603.</title>
        <authorList>
            <person name="Dassa B."/>
            <person name="Utturkar S.M."/>
            <person name="Klingeman D.M."/>
            <person name="Hurt R.A."/>
            <person name="Keller M."/>
            <person name="Xu J."/>
            <person name="Reddy Y.H.K."/>
            <person name="Borovok I."/>
            <person name="Grinberg I.R."/>
            <person name="Lamed R."/>
            <person name="Zhivin O."/>
            <person name="Bayer E.A."/>
            <person name="Brown S.D."/>
        </authorList>
    </citation>
    <scope>NUCLEOTIDE SEQUENCE [LARGE SCALE GENOMIC DNA]</scope>
    <source>
        <strain evidence="4">DSM 2933</strain>
    </source>
</reference>
<gene>
    <name evidence="3" type="ORF">Bccel_4657</name>
</gene>
<sequence precursor="true">MKKLNCLIITLICSVLMFAGCSENSGSQQASQNPQNTLATVGSIPTATIESQGQPTADNKHEASSKRPAVTKSPEAASEWYWGSVGNAKIHAKIDILGDKVTGVYYYDKYKTNIKLSGEVDNNIKDIKTLRLTEDTANKGEIQVLLRSEDYLQGCFITDKAVLPFYLIREGANIASPKLPGKAVKNYDGHWNGKGTSYFSGAGAEIKALFDDLIYYKIYANSGANSGELEGVAMVKGNSAITVFSDMTSQEDKKENVFYEFTYKNNLLHLKSNDYSYYCGFGVNFDSEYTKEKVKIKMPTAQEVGIVKTKEMDDVFKKLVGNKYETFINYTAYADYSDVELDGKKVSAGASILRGMSGYCFYVISDKHIYAAVIDDSSILYYTNDSNYAQKLPKPMADWAKDKSDLRIGYNFKE</sequence>
<keyword evidence="4" id="KW-1185">Reference proteome</keyword>
<evidence type="ECO:0000313" key="3">
    <source>
        <dbReference type="EMBL" id="KNY29383.1"/>
    </source>
</evidence>
<accession>A0A0L6JU84</accession>
<dbReference type="Proteomes" id="UP000036923">
    <property type="component" value="Unassembled WGS sequence"/>
</dbReference>
<feature type="chain" id="PRO_5038784511" description="Lipoprotein" evidence="2">
    <location>
        <begin position="20"/>
        <end position="414"/>
    </location>
</feature>
<evidence type="ECO:0008006" key="5">
    <source>
        <dbReference type="Google" id="ProtNLM"/>
    </source>
</evidence>
<dbReference type="AlphaFoldDB" id="A0A0L6JU84"/>
<evidence type="ECO:0000256" key="1">
    <source>
        <dbReference type="SAM" id="MobiDB-lite"/>
    </source>
</evidence>
<feature type="signal peptide" evidence="2">
    <location>
        <begin position="1"/>
        <end position="19"/>
    </location>
</feature>
<evidence type="ECO:0000256" key="2">
    <source>
        <dbReference type="SAM" id="SignalP"/>
    </source>
</evidence>
<proteinExistence type="predicted"/>
<feature type="region of interest" description="Disordered" evidence="1">
    <location>
        <begin position="49"/>
        <end position="72"/>
    </location>
</feature>
<dbReference type="PROSITE" id="PS51257">
    <property type="entry name" value="PROKAR_LIPOPROTEIN"/>
    <property type="match status" value="1"/>
</dbReference>
<dbReference type="OrthoDB" id="2086244at2"/>
<comment type="caution">
    <text evidence="3">The sequence shown here is derived from an EMBL/GenBank/DDBJ whole genome shotgun (WGS) entry which is preliminary data.</text>
</comment>
<dbReference type="EMBL" id="LGTC01000001">
    <property type="protein sequence ID" value="KNY29383.1"/>
    <property type="molecule type" value="Genomic_DNA"/>
</dbReference>
<evidence type="ECO:0000313" key="4">
    <source>
        <dbReference type="Proteomes" id="UP000036923"/>
    </source>
</evidence>
<dbReference type="eggNOG" id="COG4461">
    <property type="taxonomic scope" value="Bacteria"/>
</dbReference>
<dbReference type="RefSeq" id="WP_050753744.1">
    <property type="nucleotide sequence ID" value="NZ_JQKC01000001.1"/>
</dbReference>